<dbReference type="RefSeq" id="WP_015928654.1">
    <property type="nucleotide sequence ID" value="NC_011894.1"/>
</dbReference>
<dbReference type="InterPro" id="IPR001387">
    <property type="entry name" value="Cro/C1-type_HTH"/>
</dbReference>
<gene>
    <name evidence="2" type="ordered locus">Mnod_1977</name>
</gene>
<dbReference type="HOGENOM" id="CLU_173998_4_1_5"/>
<dbReference type="SUPFAM" id="SSF47413">
    <property type="entry name" value="lambda repressor-like DNA-binding domains"/>
    <property type="match status" value="1"/>
</dbReference>
<dbReference type="Gene3D" id="1.10.260.40">
    <property type="entry name" value="lambda repressor-like DNA-binding domains"/>
    <property type="match status" value="1"/>
</dbReference>
<evidence type="ECO:0000313" key="3">
    <source>
        <dbReference type="Proteomes" id="UP000008207"/>
    </source>
</evidence>
<dbReference type="STRING" id="460265.Mnod_1977"/>
<dbReference type="PROSITE" id="PS50943">
    <property type="entry name" value="HTH_CROC1"/>
    <property type="match status" value="1"/>
</dbReference>
<dbReference type="eggNOG" id="COG4197">
    <property type="taxonomic scope" value="Bacteria"/>
</dbReference>
<dbReference type="Pfam" id="PF15943">
    <property type="entry name" value="YdaS_toxin"/>
    <property type="match status" value="1"/>
</dbReference>
<dbReference type="EMBL" id="CP001349">
    <property type="protein sequence ID" value="ACL56965.1"/>
    <property type="molecule type" value="Genomic_DNA"/>
</dbReference>
<evidence type="ECO:0000259" key="1">
    <source>
        <dbReference type="PROSITE" id="PS50943"/>
    </source>
</evidence>
<dbReference type="InterPro" id="IPR031856">
    <property type="entry name" value="YdaS_toxin-like"/>
</dbReference>
<reference evidence="2 3" key="1">
    <citation type="submission" date="2009-01" db="EMBL/GenBank/DDBJ databases">
        <title>Complete sequence of chromosome of Methylobacterium nodulans ORS 2060.</title>
        <authorList>
            <consortium name="US DOE Joint Genome Institute"/>
            <person name="Lucas S."/>
            <person name="Copeland A."/>
            <person name="Lapidus A."/>
            <person name="Glavina del Rio T."/>
            <person name="Dalin E."/>
            <person name="Tice H."/>
            <person name="Bruce D."/>
            <person name="Goodwin L."/>
            <person name="Pitluck S."/>
            <person name="Sims D."/>
            <person name="Brettin T."/>
            <person name="Detter J.C."/>
            <person name="Han C."/>
            <person name="Larimer F."/>
            <person name="Land M."/>
            <person name="Hauser L."/>
            <person name="Kyrpides N."/>
            <person name="Ivanova N."/>
            <person name="Marx C.J."/>
            <person name="Richardson P."/>
        </authorList>
    </citation>
    <scope>NUCLEOTIDE SEQUENCE [LARGE SCALE GENOMIC DNA]</scope>
    <source>
        <strain evidence="3">LMG 21967 / CNCM I-2342 / ORS 2060</strain>
    </source>
</reference>
<dbReference type="AlphaFoldDB" id="B8IT79"/>
<accession>B8IT79</accession>
<evidence type="ECO:0000313" key="2">
    <source>
        <dbReference type="EMBL" id="ACL56965.1"/>
    </source>
</evidence>
<dbReference type="KEGG" id="mno:Mnod_1977"/>
<dbReference type="GO" id="GO:0003677">
    <property type="term" value="F:DNA binding"/>
    <property type="evidence" value="ECO:0007669"/>
    <property type="project" value="InterPro"/>
</dbReference>
<protein>
    <recommendedName>
        <fullName evidence="1">HTH cro/C1-type domain-containing protein</fullName>
    </recommendedName>
</protein>
<name>B8IT79_METNO</name>
<dbReference type="Proteomes" id="UP000008207">
    <property type="component" value="Chromosome"/>
</dbReference>
<feature type="domain" description="HTH cro/C1-type" evidence="1">
    <location>
        <begin position="16"/>
        <end position="60"/>
    </location>
</feature>
<sequence length="83" mass="9046">MHRHPHIALAIDIVGSQPKLARAAGISQQQVSKLLHCQRQISAGVAIAIEKATAGKIGRWQLRPDYWDPPDMVAQVGGDTCHM</sequence>
<keyword evidence="3" id="KW-1185">Reference proteome</keyword>
<dbReference type="OrthoDB" id="7997455at2"/>
<dbReference type="CDD" id="cd00093">
    <property type="entry name" value="HTH_XRE"/>
    <property type="match status" value="1"/>
</dbReference>
<proteinExistence type="predicted"/>
<dbReference type="InterPro" id="IPR010982">
    <property type="entry name" value="Lambda_DNA-bd_dom_sf"/>
</dbReference>
<organism evidence="2 3">
    <name type="scientific">Methylobacterium nodulans (strain LMG 21967 / CNCM I-2342 / ORS 2060)</name>
    <dbReference type="NCBI Taxonomy" id="460265"/>
    <lineage>
        <taxon>Bacteria</taxon>
        <taxon>Pseudomonadati</taxon>
        <taxon>Pseudomonadota</taxon>
        <taxon>Alphaproteobacteria</taxon>
        <taxon>Hyphomicrobiales</taxon>
        <taxon>Methylobacteriaceae</taxon>
        <taxon>Methylobacterium</taxon>
    </lineage>
</organism>